<dbReference type="AlphaFoldDB" id="A0A1M6YTA6"/>
<evidence type="ECO:0000313" key="6">
    <source>
        <dbReference type="Proteomes" id="UP000198940"/>
    </source>
</evidence>
<organism evidence="4 5">
    <name type="scientific">Flagellimonas taeanensis</name>
    <dbReference type="NCBI Taxonomy" id="1005926"/>
    <lineage>
        <taxon>Bacteria</taxon>
        <taxon>Pseudomonadati</taxon>
        <taxon>Bacteroidota</taxon>
        <taxon>Flavobacteriia</taxon>
        <taxon>Flavobacteriales</taxon>
        <taxon>Flavobacteriaceae</taxon>
        <taxon>Flagellimonas</taxon>
    </lineage>
</organism>
<keyword evidence="4" id="KW-0418">Kinase</keyword>
<accession>A0A1M6YTA6</accession>
<feature type="domain" description="Signal transduction histidine kinase internal region" evidence="2">
    <location>
        <begin position="199"/>
        <end position="278"/>
    </location>
</feature>
<reference evidence="4 5" key="1">
    <citation type="submission" date="2016-11" db="EMBL/GenBank/DDBJ databases">
        <authorList>
            <person name="Varghese N."/>
            <person name="Submissions S."/>
        </authorList>
    </citation>
    <scope>NUCLEOTIDE SEQUENCE [LARGE SCALE GENOMIC DNA]</scope>
    <source>
        <strain evidence="4 5">CGMCC 1.12174</strain>
        <strain evidence="3 6">DSM 26351</strain>
    </source>
</reference>
<dbReference type="SUPFAM" id="SSF55874">
    <property type="entry name" value="ATPase domain of HSP90 chaperone/DNA topoisomerase II/histidine kinase"/>
    <property type="match status" value="1"/>
</dbReference>
<dbReference type="Proteomes" id="UP000184031">
    <property type="component" value="Unassembled WGS sequence"/>
</dbReference>
<feature type="transmembrane region" description="Helical" evidence="1">
    <location>
        <begin position="45"/>
        <end position="68"/>
    </location>
</feature>
<dbReference type="InterPro" id="IPR036890">
    <property type="entry name" value="HATPase_C_sf"/>
</dbReference>
<evidence type="ECO:0000256" key="1">
    <source>
        <dbReference type="SAM" id="Phobius"/>
    </source>
</evidence>
<feature type="transmembrane region" description="Helical" evidence="1">
    <location>
        <begin position="74"/>
        <end position="95"/>
    </location>
</feature>
<dbReference type="InterPro" id="IPR010559">
    <property type="entry name" value="Sig_transdc_His_kin_internal"/>
</dbReference>
<feature type="transmembrane region" description="Helical" evidence="1">
    <location>
        <begin position="116"/>
        <end position="135"/>
    </location>
</feature>
<dbReference type="PANTHER" id="PTHR34220">
    <property type="entry name" value="SENSOR HISTIDINE KINASE YPDA"/>
    <property type="match status" value="1"/>
</dbReference>
<evidence type="ECO:0000259" key="2">
    <source>
        <dbReference type="Pfam" id="PF06580"/>
    </source>
</evidence>
<keyword evidence="6" id="KW-1185">Reference proteome</keyword>
<evidence type="ECO:0000313" key="3">
    <source>
        <dbReference type="EMBL" id="SFC14509.1"/>
    </source>
</evidence>
<keyword evidence="1" id="KW-1133">Transmembrane helix</keyword>
<evidence type="ECO:0000313" key="5">
    <source>
        <dbReference type="Proteomes" id="UP000184031"/>
    </source>
</evidence>
<dbReference type="EMBL" id="FRAT01000008">
    <property type="protein sequence ID" value="SHL21370.1"/>
    <property type="molecule type" value="Genomic_DNA"/>
</dbReference>
<dbReference type="InterPro" id="IPR050640">
    <property type="entry name" value="Bact_2-comp_sensor_kinase"/>
</dbReference>
<proteinExistence type="predicted"/>
<name>A0A1M6YTA6_9FLAO</name>
<keyword evidence="1" id="KW-0472">Membrane</keyword>
<dbReference type="Pfam" id="PF06580">
    <property type="entry name" value="His_kinase"/>
    <property type="match status" value="1"/>
</dbReference>
<dbReference type="Proteomes" id="UP000198940">
    <property type="component" value="Unassembled WGS sequence"/>
</dbReference>
<evidence type="ECO:0000313" key="4">
    <source>
        <dbReference type="EMBL" id="SHL21370.1"/>
    </source>
</evidence>
<keyword evidence="4" id="KW-0808">Transferase</keyword>
<protein>
    <submittedName>
        <fullName evidence="4">Histidine kinase</fullName>
    </submittedName>
</protein>
<gene>
    <name evidence="3" type="ORF">SAMN04487891_106183</name>
    <name evidence="4" type="ORF">SAMN05216293_2935</name>
</gene>
<dbReference type="PANTHER" id="PTHR34220:SF7">
    <property type="entry name" value="SENSOR HISTIDINE KINASE YPDA"/>
    <property type="match status" value="1"/>
</dbReference>
<dbReference type="GO" id="GO:0016020">
    <property type="term" value="C:membrane"/>
    <property type="evidence" value="ECO:0007669"/>
    <property type="project" value="InterPro"/>
</dbReference>
<keyword evidence="1" id="KW-0812">Transmembrane</keyword>
<dbReference type="EMBL" id="FOKU01000006">
    <property type="protein sequence ID" value="SFC14509.1"/>
    <property type="molecule type" value="Genomic_DNA"/>
</dbReference>
<dbReference type="GO" id="GO:0000155">
    <property type="term" value="F:phosphorelay sensor kinase activity"/>
    <property type="evidence" value="ECO:0007669"/>
    <property type="project" value="InterPro"/>
</dbReference>
<dbReference type="Gene3D" id="3.30.565.10">
    <property type="entry name" value="Histidine kinase-like ATPase, C-terminal domain"/>
    <property type="match status" value="1"/>
</dbReference>
<comment type="caution">
    <text evidence="4">The sequence shown here is derived from an EMBL/GenBank/DDBJ whole genome shotgun (WGS) entry which is preliminary data.</text>
</comment>
<feature type="transmembrane region" description="Helical" evidence="1">
    <location>
        <begin position="155"/>
        <end position="180"/>
    </location>
</feature>
<sequence>MLWAFQKKERARIIAALDKFQGNNGLYLAEQPSDMELSKKRRNQIFWILQFLGWGFINSIAAFVPKGISMELTIYSVVVGTFIGILPTSILRWYLKRNVHLDSFGPKDILKILASLTLTALVFGLLNMFFGFLYGKFGPALTENEIHMFKSYNNFWIQVVNSLFLVGAWMVTYLVITLLLKLNQDRIERLELNTNLKQAQLNTLKGQINPHFMFNSLNNIRGLMLEDVEKSREMLTKLSEILRYSLTKNNTNDIAVREELEVVDNYIDLSKIQFEDRLEFVKKVDTDTLDLRIPPMVIQLLVENATKHGIANLKNGGRILLKILQKEDHLLIEVRNTGQLNISKDSTQLGLKNIKQRLKLLYGDWASFTLEEVTDEVVAQISIPLT</sequence>
<dbReference type="STRING" id="1055723.SAMN05216293_2935"/>